<dbReference type="Proteomes" id="UP001377567">
    <property type="component" value="Unassembled WGS sequence"/>
</dbReference>
<organism evidence="7 8">
    <name type="scientific">Maudiozyma humilis</name>
    <name type="common">Sour dough yeast</name>
    <name type="synonym">Kazachstania humilis</name>
    <dbReference type="NCBI Taxonomy" id="51915"/>
    <lineage>
        <taxon>Eukaryota</taxon>
        <taxon>Fungi</taxon>
        <taxon>Dikarya</taxon>
        <taxon>Ascomycota</taxon>
        <taxon>Saccharomycotina</taxon>
        <taxon>Saccharomycetes</taxon>
        <taxon>Saccharomycetales</taxon>
        <taxon>Saccharomycetaceae</taxon>
        <taxon>Maudiozyma</taxon>
    </lineage>
</organism>
<comment type="caution">
    <text evidence="7">The sequence shown here is derived from an EMBL/GenBank/DDBJ whole genome shotgun (WGS) entry which is preliminary data.</text>
</comment>
<keyword evidence="5" id="KW-0234">DNA repair</keyword>
<evidence type="ECO:0000313" key="8">
    <source>
        <dbReference type="Proteomes" id="UP001377567"/>
    </source>
</evidence>
<evidence type="ECO:0000313" key="7">
    <source>
        <dbReference type="EMBL" id="GMM55428.1"/>
    </source>
</evidence>
<dbReference type="PANTHER" id="PTHR28680">
    <property type="entry name" value="CENTROMERE PROTEIN X"/>
    <property type="match status" value="1"/>
</dbReference>
<protein>
    <submittedName>
        <fullName evidence="7">Uncharacterized protein</fullName>
    </submittedName>
</protein>
<keyword evidence="8" id="KW-1185">Reference proteome</keyword>
<dbReference type="GO" id="GO:0006281">
    <property type="term" value="P:DNA repair"/>
    <property type="evidence" value="ECO:0007669"/>
    <property type="project" value="UniProtKB-KW"/>
</dbReference>
<name>A0AAV5RVF0_MAUHU</name>
<evidence type="ECO:0000256" key="1">
    <source>
        <dbReference type="ARBA" id="ARBA00004123"/>
    </source>
</evidence>
<keyword evidence="4" id="KW-0238">DNA-binding</keyword>
<keyword evidence="3" id="KW-0227">DNA damage</keyword>
<comment type="similarity">
    <text evidence="2">Belongs to the CENP-X/MHF2 family.</text>
</comment>
<keyword evidence="6" id="KW-0539">Nucleus</keyword>
<evidence type="ECO:0000256" key="6">
    <source>
        <dbReference type="ARBA" id="ARBA00023242"/>
    </source>
</evidence>
<gene>
    <name evidence="7" type="ORF">DAKH74_020440</name>
</gene>
<comment type="subcellular location">
    <subcellularLocation>
        <location evidence="1">Nucleus</location>
    </subcellularLocation>
</comment>
<dbReference type="AlphaFoldDB" id="A0AAV5RVF0"/>
<evidence type="ECO:0000256" key="5">
    <source>
        <dbReference type="ARBA" id="ARBA00023204"/>
    </source>
</evidence>
<dbReference type="EMBL" id="BTGD01000005">
    <property type="protein sequence ID" value="GMM55428.1"/>
    <property type="molecule type" value="Genomic_DNA"/>
</dbReference>
<dbReference type="Pfam" id="PF09415">
    <property type="entry name" value="CENP-X"/>
    <property type="match status" value="1"/>
</dbReference>
<dbReference type="CDD" id="cd22921">
    <property type="entry name" value="HFD_CENP-X"/>
    <property type="match status" value="1"/>
</dbReference>
<dbReference type="InterPro" id="IPR018552">
    <property type="entry name" value="CENP-X"/>
</dbReference>
<evidence type="ECO:0000256" key="2">
    <source>
        <dbReference type="ARBA" id="ARBA00009359"/>
    </source>
</evidence>
<reference evidence="7 8" key="1">
    <citation type="journal article" date="2023" name="Elife">
        <title>Identification of key yeast species and microbe-microbe interactions impacting larval growth of Drosophila in the wild.</title>
        <authorList>
            <person name="Mure A."/>
            <person name="Sugiura Y."/>
            <person name="Maeda R."/>
            <person name="Honda K."/>
            <person name="Sakurai N."/>
            <person name="Takahashi Y."/>
            <person name="Watada M."/>
            <person name="Katoh T."/>
            <person name="Gotoh A."/>
            <person name="Gotoh Y."/>
            <person name="Taniguchi I."/>
            <person name="Nakamura K."/>
            <person name="Hayashi T."/>
            <person name="Katayama T."/>
            <person name="Uemura T."/>
            <person name="Hattori Y."/>
        </authorList>
    </citation>
    <scope>NUCLEOTIDE SEQUENCE [LARGE SCALE GENOMIC DNA]</scope>
    <source>
        <strain evidence="7 8">KH-74</strain>
    </source>
</reference>
<dbReference type="PANTHER" id="PTHR28680:SF1">
    <property type="entry name" value="CENTROMERE PROTEIN X"/>
    <property type="match status" value="1"/>
</dbReference>
<dbReference type="GO" id="GO:0046982">
    <property type="term" value="F:protein heterodimerization activity"/>
    <property type="evidence" value="ECO:0007669"/>
    <property type="project" value="InterPro"/>
</dbReference>
<dbReference type="GO" id="GO:0003677">
    <property type="term" value="F:DNA binding"/>
    <property type="evidence" value="ECO:0007669"/>
    <property type="project" value="UniProtKB-KW"/>
</dbReference>
<dbReference type="InterPro" id="IPR009072">
    <property type="entry name" value="Histone-fold"/>
</dbReference>
<evidence type="ECO:0000256" key="4">
    <source>
        <dbReference type="ARBA" id="ARBA00023125"/>
    </source>
</evidence>
<proteinExistence type="inferred from homology"/>
<dbReference type="Gene3D" id="1.10.20.10">
    <property type="entry name" value="Histone, subunit A"/>
    <property type="match status" value="1"/>
</dbReference>
<dbReference type="GO" id="GO:0071821">
    <property type="term" value="C:FANCM-MHF complex"/>
    <property type="evidence" value="ECO:0007669"/>
    <property type="project" value="TreeGrafter"/>
</dbReference>
<dbReference type="GO" id="GO:0051382">
    <property type="term" value="P:kinetochore assembly"/>
    <property type="evidence" value="ECO:0007669"/>
    <property type="project" value="InterPro"/>
</dbReference>
<dbReference type="GO" id="GO:0031297">
    <property type="term" value="P:replication fork processing"/>
    <property type="evidence" value="ECO:0007669"/>
    <property type="project" value="TreeGrafter"/>
</dbReference>
<dbReference type="GO" id="GO:0000712">
    <property type="term" value="P:resolution of meiotic recombination intermediates"/>
    <property type="evidence" value="ECO:0007669"/>
    <property type="project" value="TreeGrafter"/>
</dbReference>
<sequence length="81" mass="9304">MEANDNGRIPKETIQLLMKGYFKNKQLKVDDDVLEAISEYMHIFVEEATLRSLENRDPSKAGAPLEYDDLEKIIGTLMLDM</sequence>
<evidence type="ECO:0000256" key="3">
    <source>
        <dbReference type="ARBA" id="ARBA00022763"/>
    </source>
</evidence>
<accession>A0AAV5RVF0</accession>